<evidence type="ECO:0000256" key="1">
    <source>
        <dbReference type="SAM" id="MobiDB-lite"/>
    </source>
</evidence>
<dbReference type="AlphaFoldDB" id="A0A1B6DQ29"/>
<accession>A0A1B6DQ29</accession>
<evidence type="ECO:0008006" key="3">
    <source>
        <dbReference type="Google" id="ProtNLM"/>
    </source>
</evidence>
<sequence length="552" mass="63081">MNEDDPVVEELPVYLSHSLSKNLFIFQYPTVPAFVNNDNEVITKCCVKPEHQEVLLEMALDTQSPNYDISHGEQIALNVDGNKNKDKYFQSSMMDKTSLISTRMLLDTGTIAVAAVQDKKFIISPVKGVISLQPGFPHLDITDKRAKEEAKEHGDDVSGGEEEEESKQVTVKFARQDNERLKRARERSYDYLSKKSAEEKWFHTQYHNPTTRIAEIERSKFKTVELEDRLSTMCLTPQQYMDNLIPSQQDLSWTMPNLPSHVTSLTALRNLPLAEIVQAVMKEVKVMTFQQLSTLLTGHGDIIKLLRCVQQAAVLVQGNWVVRSDVIYSKDSVSQHNGVPGEVMCRARDYILYLLSDGQMVERKKIAATVKLPPEELKEILSQVAKLKLNKGWVLRLPKDEEFLNRFPEIAQRHSLAWEAKYKQLKEAFETSCPASPTKHHSRRRESSMSGGSDLESPVRYKSQQINPRRRKNSSVSSDTETIVESQRQKRNNESINDGKKKNGSFEENIHRKKQNSESSQENTKINKSISKNFKRTKQSKMNLDQISLPDT</sequence>
<evidence type="ECO:0000313" key="2">
    <source>
        <dbReference type="EMBL" id="JAS27778.1"/>
    </source>
</evidence>
<gene>
    <name evidence="2" type="ORF">g.27618</name>
</gene>
<protein>
    <recommendedName>
        <fullName evidence="3">DNA-directed RNA polymerase III subunit RPC5</fullName>
    </recommendedName>
</protein>
<feature type="compositionally biased region" description="Polar residues" evidence="1">
    <location>
        <begin position="474"/>
        <end position="486"/>
    </location>
</feature>
<dbReference type="EMBL" id="GEDC01009520">
    <property type="protein sequence ID" value="JAS27778.1"/>
    <property type="molecule type" value="Transcribed_RNA"/>
</dbReference>
<reference evidence="2" key="1">
    <citation type="submission" date="2015-12" db="EMBL/GenBank/DDBJ databases">
        <title>De novo transcriptome assembly of four potential Pierce s Disease insect vectors from Arizona vineyards.</title>
        <authorList>
            <person name="Tassone E.E."/>
        </authorList>
    </citation>
    <scope>NUCLEOTIDE SEQUENCE</scope>
</reference>
<dbReference type="Pfam" id="PF04801">
    <property type="entry name" value="RPC5"/>
    <property type="match status" value="1"/>
</dbReference>
<feature type="compositionally biased region" description="Basic and acidic residues" evidence="1">
    <location>
        <begin position="145"/>
        <end position="156"/>
    </location>
</feature>
<dbReference type="PANTHER" id="PTHR12069:SF0">
    <property type="entry name" value="DNA-DIRECTED RNA POLYMERASE III SUBUNIT RPC5"/>
    <property type="match status" value="1"/>
</dbReference>
<organism evidence="2">
    <name type="scientific">Clastoptera arizonana</name>
    <name type="common">Arizona spittle bug</name>
    <dbReference type="NCBI Taxonomy" id="38151"/>
    <lineage>
        <taxon>Eukaryota</taxon>
        <taxon>Metazoa</taxon>
        <taxon>Ecdysozoa</taxon>
        <taxon>Arthropoda</taxon>
        <taxon>Hexapoda</taxon>
        <taxon>Insecta</taxon>
        <taxon>Pterygota</taxon>
        <taxon>Neoptera</taxon>
        <taxon>Paraneoptera</taxon>
        <taxon>Hemiptera</taxon>
        <taxon>Auchenorrhyncha</taxon>
        <taxon>Cercopoidea</taxon>
        <taxon>Clastopteridae</taxon>
        <taxon>Clastoptera</taxon>
    </lineage>
</organism>
<feature type="region of interest" description="Disordered" evidence="1">
    <location>
        <begin position="145"/>
        <end position="170"/>
    </location>
</feature>
<proteinExistence type="predicted"/>
<dbReference type="PANTHER" id="PTHR12069">
    <property type="entry name" value="DNA-DIRECTED RNA POLYMERASES III 80 KDA POLYPEPTIDE RNA POLYMERASE III SUBUNIT 5"/>
    <property type="match status" value="1"/>
</dbReference>
<dbReference type="GO" id="GO:0042797">
    <property type="term" value="P:tRNA transcription by RNA polymerase III"/>
    <property type="evidence" value="ECO:0007669"/>
    <property type="project" value="TreeGrafter"/>
</dbReference>
<dbReference type="GO" id="GO:0005666">
    <property type="term" value="C:RNA polymerase III complex"/>
    <property type="evidence" value="ECO:0007669"/>
    <property type="project" value="TreeGrafter"/>
</dbReference>
<name>A0A1B6DQ29_9HEMI</name>
<feature type="compositionally biased region" description="Basic and acidic residues" evidence="1">
    <location>
        <begin position="487"/>
        <end position="510"/>
    </location>
</feature>
<feature type="region of interest" description="Disordered" evidence="1">
    <location>
        <begin position="431"/>
        <end position="552"/>
    </location>
</feature>
<feature type="compositionally biased region" description="Polar residues" evidence="1">
    <location>
        <begin position="540"/>
        <end position="552"/>
    </location>
</feature>
<feature type="compositionally biased region" description="Polar residues" evidence="1">
    <location>
        <begin position="517"/>
        <end position="532"/>
    </location>
</feature>
<dbReference type="InterPro" id="IPR006886">
    <property type="entry name" value="RNA_pol_III_Rpc5"/>
</dbReference>